<evidence type="ECO:0000313" key="7">
    <source>
        <dbReference type="EMBL" id="KAB1217793.1"/>
    </source>
</evidence>
<dbReference type="PANTHER" id="PTHR11926:SF1392">
    <property type="entry name" value="GLYCOSYLTRANSFERASE"/>
    <property type="match status" value="1"/>
</dbReference>
<dbReference type="FunFam" id="3.40.50.2000:FF:000065">
    <property type="entry name" value="Glycosyltransferase"/>
    <property type="match status" value="1"/>
</dbReference>
<dbReference type="InterPro" id="IPR035595">
    <property type="entry name" value="UDP_glycos_trans_CS"/>
</dbReference>
<evidence type="ECO:0000256" key="6">
    <source>
        <dbReference type="RuleBase" id="RU362057"/>
    </source>
</evidence>
<dbReference type="GO" id="GO:0080044">
    <property type="term" value="F:quercetin 7-O-glucosyltransferase activity"/>
    <property type="evidence" value="ECO:0007669"/>
    <property type="project" value="TreeGrafter"/>
</dbReference>
<dbReference type="FunFam" id="3.40.50.2000:FF:000040">
    <property type="entry name" value="UDP-glycosyltransferase 76C1"/>
    <property type="match status" value="1"/>
</dbReference>
<dbReference type="AlphaFoldDB" id="A0A6A1VYL9"/>
<dbReference type="CDD" id="cd03784">
    <property type="entry name" value="GT1_Gtf-like"/>
    <property type="match status" value="1"/>
</dbReference>
<evidence type="ECO:0000256" key="3">
    <source>
        <dbReference type="ARBA" id="ARBA00022679"/>
    </source>
</evidence>
<dbReference type="SUPFAM" id="SSF53756">
    <property type="entry name" value="UDP-Glycosyltransferase/glycogen phosphorylase"/>
    <property type="match status" value="1"/>
</dbReference>
<dbReference type="Proteomes" id="UP000516437">
    <property type="component" value="Chromosome 3"/>
</dbReference>
<comment type="catalytic activity">
    <reaction evidence="4">
        <text>7-deoxyloganetate + UDP-alpha-D-glucose = 7-deoxyloganate + UDP + H(+)</text>
        <dbReference type="Rhea" id="RHEA:39895"/>
        <dbReference type="ChEBI" id="CHEBI:15378"/>
        <dbReference type="ChEBI" id="CHEBI:58223"/>
        <dbReference type="ChEBI" id="CHEBI:58885"/>
        <dbReference type="ChEBI" id="CHEBI:76844"/>
        <dbReference type="ChEBI" id="CHEBI:76846"/>
        <dbReference type="EC" id="2.4.1.323"/>
    </reaction>
</comment>
<dbReference type="InterPro" id="IPR002213">
    <property type="entry name" value="UDP_glucos_trans"/>
</dbReference>
<evidence type="ECO:0000313" key="8">
    <source>
        <dbReference type="Proteomes" id="UP000516437"/>
    </source>
</evidence>
<accession>A0A6A1VYL9</accession>
<evidence type="ECO:0000256" key="4">
    <source>
        <dbReference type="ARBA" id="ARBA00051827"/>
    </source>
</evidence>
<dbReference type="PANTHER" id="PTHR11926">
    <property type="entry name" value="GLUCOSYL/GLUCURONOSYL TRANSFERASES"/>
    <property type="match status" value="1"/>
</dbReference>
<comment type="caution">
    <text evidence="7">The sequence shown here is derived from an EMBL/GenBank/DDBJ whole genome shotgun (WGS) entry which is preliminary data.</text>
</comment>
<dbReference type="GO" id="GO:0102970">
    <property type="term" value="F:7-deoxyloganetic acid glucosyltransferase activity"/>
    <property type="evidence" value="ECO:0007669"/>
    <property type="project" value="UniProtKB-EC"/>
</dbReference>
<keyword evidence="3 5" id="KW-0808">Transferase</keyword>
<organism evidence="7 8">
    <name type="scientific">Morella rubra</name>
    <name type="common">Chinese bayberry</name>
    <dbReference type="NCBI Taxonomy" id="262757"/>
    <lineage>
        <taxon>Eukaryota</taxon>
        <taxon>Viridiplantae</taxon>
        <taxon>Streptophyta</taxon>
        <taxon>Embryophyta</taxon>
        <taxon>Tracheophyta</taxon>
        <taxon>Spermatophyta</taxon>
        <taxon>Magnoliopsida</taxon>
        <taxon>eudicotyledons</taxon>
        <taxon>Gunneridae</taxon>
        <taxon>Pentapetalae</taxon>
        <taxon>rosids</taxon>
        <taxon>fabids</taxon>
        <taxon>Fagales</taxon>
        <taxon>Myricaceae</taxon>
        <taxon>Morella</taxon>
    </lineage>
</organism>
<dbReference type="GO" id="GO:0080043">
    <property type="term" value="F:quercetin 3-O-glucosyltransferase activity"/>
    <property type="evidence" value="ECO:0007669"/>
    <property type="project" value="TreeGrafter"/>
</dbReference>
<dbReference type="Gene3D" id="3.40.50.2000">
    <property type="entry name" value="Glycogen Phosphorylase B"/>
    <property type="match status" value="2"/>
</dbReference>
<proteinExistence type="inferred from homology"/>
<evidence type="ECO:0000256" key="2">
    <source>
        <dbReference type="ARBA" id="ARBA00022676"/>
    </source>
</evidence>
<evidence type="ECO:0000256" key="5">
    <source>
        <dbReference type="RuleBase" id="RU003718"/>
    </source>
</evidence>
<dbReference type="OrthoDB" id="5835829at2759"/>
<dbReference type="EMBL" id="RXIC02000021">
    <property type="protein sequence ID" value="KAB1217793.1"/>
    <property type="molecule type" value="Genomic_DNA"/>
</dbReference>
<name>A0A6A1VYL9_9ROSI</name>
<dbReference type="EC" id="2.4.1.-" evidence="6"/>
<dbReference type="PROSITE" id="PS00375">
    <property type="entry name" value="UDPGT"/>
    <property type="match status" value="1"/>
</dbReference>
<sequence>MEQEPKAPPHVLIFPLPAQGHVNSMLKLAELLALAGLHLTFLNSDYIHDRLVRHTDILARFAGFPGFQFKTISDGLPPDLPRDGEHFMELFSALKSVTKPLFREMLISGQLDSLSTGGSATCMIVDGILSFPIDVGNDLGIPVIHFRTISACSFWAYFSVPDMIEAGELPIRGNEDMDRLISKVPGMENFLRCRDLPSFCRVRNMTDQNLQLVADETRQSPRAHALILNTFEDLEGPVLSHIRTQCPKIYTIGPLHALLKKKLGSRKSPMQSQSSNSLFEVDRSCMEWLDAQPSKSVIYVSFGSITTMTEDEFTELRHGLIASKKRFLWVIRPETVTGEHGGGQIAAELVKLTKGTGYVVGWAPQEEVLAHPAIGGFLTHSGWNSTLESIVAGVPMICWPYFADQQTNSRFVSEVWKLGMDMKDVCDRVTVEKMVNELMMERREEIMKSAVEMARLARKSVNEGGSSYCNFDRLIGDIRLMSKGGRKVSPILD</sequence>
<protein>
    <recommendedName>
        <fullName evidence="6">Glycosyltransferase</fullName>
        <ecNumber evidence="6">2.4.1.-</ecNumber>
    </recommendedName>
</protein>
<keyword evidence="8" id="KW-1185">Reference proteome</keyword>
<gene>
    <name evidence="7" type="ORF">CJ030_MR3G014797</name>
</gene>
<comment type="similarity">
    <text evidence="1 5">Belongs to the UDP-glycosyltransferase family.</text>
</comment>
<keyword evidence="2 5" id="KW-0328">Glycosyltransferase</keyword>
<evidence type="ECO:0000256" key="1">
    <source>
        <dbReference type="ARBA" id="ARBA00009995"/>
    </source>
</evidence>
<reference evidence="7 8" key="1">
    <citation type="journal article" date="2019" name="Plant Biotechnol. J.">
        <title>The red bayberry genome and genetic basis of sex determination.</title>
        <authorList>
            <person name="Jia H.M."/>
            <person name="Jia H.J."/>
            <person name="Cai Q.L."/>
            <person name="Wang Y."/>
            <person name="Zhao H.B."/>
            <person name="Yang W.F."/>
            <person name="Wang G.Y."/>
            <person name="Li Y.H."/>
            <person name="Zhan D.L."/>
            <person name="Shen Y.T."/>
            <person name="Niu Q.F."/>
            <person name="Chang L."/>
            <person name="Qiu J."/>
            <person name="Zhao L."/>
            <person name="Xie H.B."/>
            <person name="Fu W.Y."/>
            <person name="Jin J."/>
            <person name="Li X.W."/>
            <person name="Jiao Y."/>
            <person name="Zhou C.C."/>
            <person name="Tu T."/>
            <person name="Chai C.Y."/>
            <person name="Gao J.L."/>
            <person name="Fan L.J."/>
            <person name="van de Weg E."/>
            <person name="Wang J.Y."/>
            <person name="Gao Z.S."/>
        </authorList>
    </citation>
    <scope>NUCLEOTIDE SEQUENCE [LARGE SCALE GENOMIC DNA]</scope>
    <source>
        <tissue evidence="7">Leaves</tissue>
    </source>
</reference>
<dbReference type="Pfam" id="PF00201">
    <property type="entry name" value="UDPGT"/>
    <property type="match status" value="1"/>
</dbReference>